<evidence type="ECO:0000256" key="4">
    <source>
        <dbReference type="ARBA" id="ARBA00022519"/>
    </source>
</evidence>
<keyword evidence="4" id="KW-0997">Cell inner membrane</keyword>
<keyword evidence="10" id="KW-1185">Reference proteome</keyword>
<feature type="transmembrane region" description="Helical" evidence="8">
    <location>
        <begin position="388"/>
        <end position="404"/>
    </location>
</feature>
<evidence type="ECO:0000313" key="9">
    <source>
        <dbReference type="EMBL" id="TLS69001.1"/>
    </source>
</evidence>
<feature type="transmembrane region" description="Helical" evidence="8">
    <location>
        <begin position="264"/>
        <end position="288"/>
    </location>
</feature>
<dbReference type="InterPro" id="IPR007498">
    <property type="entry name" value="PqiA-like"/>
</dbReference>
<evidence type="ECO:0000256" key="5">
    <source>
        <dbReference type="ARBA" id="ARBA00022692"/>
    </source>
</evidence>
<dbReference type="AlphaFoldDB" id="A0A5R9GRY5"/>
<dbReference type="NCBIfam" id="TIGR00155">
    <property type="entry name" value="pqiA_fam"/>
    <property type="match status" value="1"/>
</dbReference>
<keyword evidence="6 8" id="KW-1133">Transmembrane helix</keyword>
<evidence type="ECO:0000256" key="1">
    <source>
        <dbReference type="ARBA" id="ARBA00004429"/>
    </source>
</evidence>
<dbReference type="InterPro" id="IPR005219">
    <property type="entry name" value="PqiA-like_proteobact"/>
</dbReference>
<reference evidence="9 10" key="1">
    <citation type="journal article" date="2019" name="Appl. Environ. Microbiol.">
        <title>Environmental Evidence and Genomic Insight of Iron-oxidizing Bacteria Preference Towards More Corrosion Resistant Stainless Steel at Higher Salinities.</title>
        <authorList>
            <person name="Garrison C.E."/>
            <person name="Price K.A."/>
            <person name="Field E.K."/>
        </authorList>
    </citation>
    <scope>NUCLEOTIDE SEQUENCE [LARGE SCALE GENOMIC DNA]</scope>
    <source>
        <strain evidence="9 10">P3</strain>
    </source>
</reference>
<comment type="caution">
    <text evidence="9">The sequence shown here is derived from an EMBL/GenBank/DDBJ whole genome shotgun (WGS) entry which is preliminary data.</text>
</comment>
<evidence type="ECO:0000256" key="6">
    <source>
        <dbReference type="ARBA" id="ARBA00022989"/>
    </source>
</evidence>
<evidence type="ECO:0000256" key="7">
    <source>
        <dbReference type="ARBA" id="ARBA00023136"/>
    </source>
</evidence>
<feature type="transmembrane region" description="Helical" evidence="8">
    <location>
        <begin position="308"/>
        <end position="333"/>
    </location>
</feature>
<keyword evidence="3" id="KW-1003">Cell membrane</keyword>
<dbReference type="RefSeq" id="WP_138237816.1">
    <property type="nucleotide sequence ID" value="NZ_VBRY01000001.1"/>
</dbReference>
<sequence length="420" mass="46129">MTTADQQTTTGHAIMACHECDLLHQIERIPAGGKALCSRCGSLLQQNRGNNLNRTLALNLAALFCFILANTFPFLSMEIAGRSEETIFVSGVLSLWQLDWGALGMLVLMTSLLFPLLNTLAQLYLLLPLKLGIHPPGMATVYRIIRAIAPWCMLDVLLLSVLIAIAKLLDLAHIIPGISFYAFIALVLLTAAAWNSFDSRLLWPATSASSLPTATGPTAIARNWIHCHTCSLLTPDSNDIDHPRCPRCHSPLHQRKPDHMQRTWALIITAALLLIPANLYPIMTVIRFGKGESSTITGGIMHLIESGMWPLGMIVLVASIIIPVAKLLILAFLQLSVQKKSRWRLRDRALLYRYTELVGSWSMVDIFLIALLAGLVKLDALSTITPNAGALFFAGVVVTTIFAARSFDPRLIWDCGGQQH</sequence>
<dbReference type="Pfam" id="PF04403">
    <property type="entry name" value="PqiA"/>
    <property type="match status" value="2"/>
</dbReference>
<organism evidence="9 10">
    <name type="scientific">Mariprofundus erugo</name>
    <dbReference type="NCBI Taxonomy" id="2528639"/>
    <lineage>
        <taxon>Bacteria</taxon>
        <taxon>Pseudomonadati</taxon>
        <taxon>Pseudomonadota</taxon>
        <taxon>Candidatius Mariprofundia</taxon>
        <taxon>Mariprofundales</taxon>
        <taxon>Mariprofundaceae</taxon>
        <taxon>Mariprofundus</taxon>
    </lineage>
</organism>
<dbReference type="PANTHER" id="PTHR30462:SF3">
    <property type="entry name" value="INTERMEMBRANE TRANSPORT PROTEIN PQIA"/>
    <property type="match status" value="1"/>
</dbReference>
<proteinExistence type="inferred from homology"/>
<feature type="transmembrane region" description="Helical" evidence="8">
    <location>
        <begin position="174"/>
        <end position="194"/>
    </location>
</feature>
<feature type="transmembrane region" description="Helical" evidence="8">
    <location>
        <begin position="148"/>
        <end position="168"/>
    </location>
</feature>
<gene>
    <name evidence="9" type="ORF">FEF65_00440</name>
</gene>
<dbReference type="GO" id="GO:0005886">
    <property type="term" value="C:plasma membrane"/>
    <property type="evidence" value="ECO:0007669"/>
    <property type="project" value="UniProtKB-SubCell"/>
</dbReference>
<name>A0A5R9GRY5_9PROT</name>
<comment type="subcellular location">
    <subcellularLocation>
        <location evidence="1">Cell inner membrane</location>
        <topology evidence="1">Multi-pass membrane protein</topology>
    </subcellularLocation>
</comment>
<dbReference type="PANTHER" id="PTHR30462">
    <property type="entry name" value="INTERMEMBRANE TRANSPORT PROTEIN PQIB-RELATED"/>
    <property type="match status" value="1"/>
</dbReference>
<dbReference type="Proteomes" id="UP000306585">
    <property type="component" value="Unassembled WGS sequence"/>
</dbReference>
<feature type="transmembrane region" description="Helical" evidence="8">
    <location>
        <begin position="354"/>
        <end position="376"/>
    </location>
</feature>
<protein>
    <submittedName>
        <fullName evidence="9">Paraquat-inducible protein A</fullName>
    </submittedName>
</protein>
<comment type="similarity">
    <text evidence="2">Belongs to the PqiA family.</text>
</comment>
<keyword evidence="5 8" id="KW-0812">Transmembrane</keyword>
<evidence type="ECO:0000256" key="8">
    <source>
        <dbReference type="SAM" id="Phobius"/>
    </source>
</evidence>
<keyword evidence="7 8" id="KW-0472">Membrane</keyword>
<feature type="transmembrane region" description="Helical" evidence="8">
    <location>
        <begin position="56"/>
        <end position="80"/>
    </location>
</feature>
<evidence type="ECO:0000313" key="10">
    <source>
        <dbReference type="Proteomes" id="UP000306585"/>
    </source>
</evidence>
<evidence type="ECO:0000256" key="3">
    <source>
        <dbReference type="ARBA" id="ARBA00022475"/>
    </source>
</evidence>
<dbReference type="InterPro" id="IPR051800">
    <property type="entry name" value="PqiA-PqiB_transport"/>
</dbReference>
<evidence type="ECO:0000256" key="2">
    <source>
        <dbReference type="ARBA" id="ARBA00007555"/>
    </source>
</evidence>
<feature type="transmembrane region" description="Helical" evidence="8">
    <location>
        <begin position="100"/>
        <end position="127"/>
    </location>
</feature>
<accession>A0A5R9GRY5</accession>
<dbReference type="EMBL" id="VBRY01000001">
    <property type="protein sequence ID" value="TLS69001.1"/>
    <property type="molecule type" value="Genomic_DNA"/>
</dbReference>